<dbReference type="InterPro" id="IPR011006">
    <property type="entry name" value="CheY-like_superfamily"/>
</dbReference>
<evidence type="ECO:0000313" key="3">
    <source>
        <dbReference type="EMBL" id="QQL48903.1"/>
    </source>
</evidence>
<sequence>MNCFIIDDEPYSIDTLSSYIQETSSLTLVGSSSSAVDGMSKVLNAGDVDLVFLDVDMPTLSGIEIAKLLPQNISVIFCTAHARYAVKAFDVQAQDFLLKPVSFPRFLQAVNKVMASRHNVHQGNIDFQADALFINPGVKGKFVQITLHNILYIEGLKNYVLIHTNDGKNFITYLTMSEIQRSLTDKGFLRIHKSYIINKSKIVAIEGNTVKIEHDIDLPIGTTYREFFLQEITKFTLQSKRKN</sequence>
<dbReference type="InterPro" id="IPR046947">
    <property type="entry name" value="LytR-like"/>
</dbReference>
<dbReference type="Pfam" id="PF00072">
    <property type="entry name" value="Response_reg"/>
    <property type="match status" value="1"/>
</dbReference>
<dbReference type="KEGG" id="mgik:GO620_012025"/>
<dbReference type="PANTHER" id="PTHR37299">
    <property type="entry name" value="TRANSCRIPTIONAL REGULATOR-RELATED"/>
    <property type="match status" value="1"/>
</dbReference>
<proteinExistence type="predicted"/>
<dbReference type="PANTHER" id="PTHR37299:SF1">
    <property type="entry name" value="STAGE 0 SPORULATION PROTEIN A HOMOLOG"/>
    <property type="match status" value="1"/>
</dbReference>
<dbReference type="EMBL" id="CP066775">
    <property type="protein sequence ID" value="QQL48903.1"/>
    <property type="molecule type" value="Genomic_DNA"/>
</dbReference>
<protein>
    <submittedName>
        <fullName evidence="3">Response regulator transcription factor</fullName>
    </submittedName>
</protein>
<reference evidence="3 4" key="1">
    <citation type="submission" date="2020-12" db="EMBL/GenBank/DDBJ databases">
        <title>HMF7856_wgs.fasta genome submission.</title>
        <authorList>
            <person name="Kang H."/>
            <person name="Kim H."/>
            <person name="Joh K."/>
        </authorList>
    </citation>
    <scope>NUCLEOTIDE SEQUENCE [LARGE SCALE GENOMIC DNA]</scope>
    <source>
        <strain evidence="3 4">HMF7856</strain>
    </source>
</reference>
<dbReference type="Gene3D" id="2.40.50.1020">
    <property type="entry name" value="LytTr DNA-binding domain"/>
    <property type="match status" value="1"/>
</dbReference>
<feature type="domain" description="Response regulatory" evidence="1">
    <location>
        <begin position="2"/>
        <end position="114"/>
    </location>
</feature>
<dbReference type="Proteomes" id="UP000429232">
    <property type="component" value="Chromosome"/>
</dbReference>
<dbReference type="InterPro" id="IPR001789">
    <property type="entry name" value="Sig_transdc_resp-reg_receiver"/>
</dbReference>
<dbReference type="GO" id="GO:0000156">
    <property type="term" value="F:phosphorelay response regulator activity"/>
    <property type="evidence" value="ECO:0007669"/>
    <property type="project" value="InterPro"/>
</dbReference>
<dbReference type="PROSITE" id="PS50110">
    <property type="entry name" value="RESPONSE_REGULATORY"/>
    <property type="match status" value="1"/>
</dbReference>
<dbReference type="InterPro" id="IPR007492">
    <property type="entry name" value="LytTR_DNA-bd_dom"/>
</dbReference>
<dbReference type="Pfam" id="PF04397">
    <property type="entry name" value="LytTR"/>
    <property type="match status" value="1"/>
</dbReference>
<dbReference type="SUPFAM" id="SSF52172">
    <property type="entry name" value="CheY-like"/>
    <property type="match status" value="1"/>
</dbReference>
<dbReference type="Gene3D" id="3.40.50.2300">
    <property type="match status" value="1"/>
</dbReference>
<dbReference type="AlphaFoldDB" id="A0A6I4INN5"/>
<accession>A0A6I4INN5</accession>
<name>A0A6I4INN5_9SPHI</name>
<gene>
    <name evidence="3" type="ORF">GO620_012025</name>
</gene>
<evidence type="ECO:0000259" key="1">
    <source>
        <dbReference type="PROSITE" id="PS50110"/>
    </source>
</evidence>
<evidence type="ECO:0000259" key="2">
    <source>
        <dbReference type="PROSITE" id="PS50930"/>
    </source>
</evidence>
<dbReference type="SMART" id="SM00850">
    <property type="entry name" value="LytTR"/>
    <property type="match status" value="1"/>
</dbReference>
<evidence type="ECO:0000313" key="4">
    <source>
        <dbReference type="Proteomes" id="UP000429232"/>
    </source>
</evidence>
<dbReference type="PROSITE" id="PS50930">
    <property type="entry name" value="HTH_LYTTR"/>
    <property type="match status" value="1"/>
</dbReference>
<organism evidence="3 4">
    <name type="scientific">Mucilaginibacter ginkgonis</name>
    <dbReference type="NCBI Taxonomy" id="2682091"/>
    <lineage>
        <taxon>Bacteria</taxon>
        <taxon>Pseudomonadati</taxon>
        <taxon>Bacteroidota</taxon>
        <taxon>Sphingobacteriia</taxon>
        <taxon>Sphingobacteriales</taxon>
        <taxon>Sphingobacteriaceae</taxon>
        <taxon>Mucilaginibacter</taxon>
    </lineage>
</organism>
<keyword evidence="4" id="KW-1185">Reference proteome</keyword>
<dbReference type="RefSeq" id="WP_157525604.1">
    <property type="nucleotide sequence ID" value="NZ_CP066775.1"/>
</dbReference>
<feature type="domain" description="HTH LytTR-type" evidence="2">
    <location>
        <begin position="138"/>
        <end position="206"/>
    </location>
</feature>
<dbReference type="GO" id="GO:0003677">
    <property type="term" value="F:DNA binding"/>
    <property type="evidence" value="ECO:0007669"/>
    <property type="project" value="InterPro"/>
</dbReference>
<dbReference type="SMART" id="SM00448">
    <property type="entry name" value="REC"/>
    <property type="match status" value="1"/>
</dbReference>